<evidence type="ECO:0000313" key="1">
    <source>
        <dbReference type="EMBL" id="RHY21262.1"/>
    </source>
</evidence>
<dbReference type="AlphaFoldDB" id="A0A3R7A2B7"/>
<accession>A0A3R7A2B7</accession>
<dbReference type="EMBL" id="QUSY01002429">
    <property type="protein sequence ID" value="RHY21262.1"/>
    <property type="molecule type" value="Genomic_DNA"/>
</dbReference>
<dbReference type="VEuPathDB" id="FungiDB:H310_10006"/>
<organism evidence="1 2">
    <name type="scientific">Aphanomyces invadans</name>
    <dbReference type="NCBI Taxonomy" id="157072"/>
    <lineage>
        <taxon>Eukaryota</taxon>
        <taxon>Sar</taxon>
        <taxon>Stramenopiles</taxon>
        <taxon>Oomycota</taxon>
        <taxon>Saprolegniomycetes</taxon>
        <taxon>Saprolegniales</taxon>
        <taxon>Verrucalvaceae</taxon>
        <taxon>Aphanomyces</taxon>
    </lineage>
</organism>
<reference evidence="1 2" key="1">
    <citation type="submission" date="2018-08" db="EMBL/GenBank/DDBJ databases">
        <title>Aphanomyces genome sequencing and annotation.</title>
        <authorList>
            <person name="Minardi D."/>
            <person name="Oidtmann B."/>
            <person name="Van Der Giezen M."/>
            <person name="Studholme D.J."/>
        </authorList>
    </citation>
    <scope>NUCLEOTIDE SEQUENCE [LARGE SCALE GENOMIC DNA]</scope>
    <source>
        <strain evidence="1 2">NJM0002</strain>
    </source>
</reference>
<name>A0A3R7A2B7_9STRA</name>
<evidence type="ECO:0000313" key="2">
    <source>
        <dbReference type="Proteomes" id="UP000285060"/>
    </source>
</evidence>
<keyword evidence="2" id="KW-1185">Reference proteome</keyword>
<gene>
    <name evidence="1" type="ORF">DYB32_009859</name>
</gene>
<sequence length="145" mass="16345">GFCEWQIRNMRQLDSVIELGGFMEDMKLKVDHEVKLRLTFDTAVGTLMLTNLKCWVAAAPLQVGLGDLIVSRDEMARLGYCPNSLLASARRAQSVYDLDLLRGEETPLMAAMKVVETFVSGFRDLGVRRSQEAFTLMRSERVSQI</sequence>
<comment type="caution">
    <text evidence="1">The sequence shown here is derived from an EMBL/GenBank/DDBJ whole genome shotgun (WGS) entry which is preliminary data.</text>
</comment>
<dbReference type="Proteomes" id="UP000285060">
    <property type="component" value="Unassembled WGS sequence"/>
</dbReference>
<proteinExistence type="predicted"/>
<feature type="non-terminal residue" evidence="1">
    <location>
        <position position="1"/>
    </location>
</feature>
<protein>
    <submittedName>
        <fullName evidence="1">Uncharacterized protein</fullName>
    </submittedName>
</protein>